<reference evidence="1 2" key="1">
    <citation type="journal article" date="2021" name="Elife">
        <title>Chloroplast acquisition without the gene transfer in kleptoplastic sea slugs, Plakobranchus ocellatus.</title>
        <authorList>
            <person name="Maeda T."/>
            <person name="Takahashi S."/>
            <person name="Yoshida T."/>
            <person name="Shimamura S."/>
            <person name="Takaki Y."/>
            <person name="Nagai Y."/>
            <person name="Toyoda A."/>
            <person name="Suzuki Y."/>
            <person name="Arimoto A."/>
            <person name="Ishii H."/>
            <person name="Satoh N."/>
            <person name="Nishiyama T."/>
            <person name="Hasebe M."/>
            <person name="Maruyama T."/>
            <person name="Minagawa J."/>
            <person name="Obokata J."/>
            <person name="Shigenobu S."/>
        </authorList>
    </citation>
    <scope>NUCLEOTIDE SEQUENCE [LARGE SCALE GENOMIC DNA]</scope>
</reference>
<evidence type="ECO:0000313" key="2">
    <source>
        <dbReference type="Proteomes" id="UP000762676"/>
    </source>
</evidence>
<protein>
    <submittedName>
        <fullName evidence="1">Uncharacterized protein</fullName>
    </submittedName>
</protein>
<evidence type="ECO:0000313" key="1">
    <source>
        <dbReference type="EMBL" id="GFR89291.1"/>
    </source>
</evidence>
<dbReference type="AlphaFoldDB" id="A0AAV4GVH5"/>
<name>A0AAV4GVH5_9GAST</name>
<gene>
    <name evidence="1" type="ORF">ElyMa_002539500</name>
</gene>
<comment type="caution">
    <text evidence="1">The sequence shown here is derived from an EMBL/GenBank/DDBJ whole genome shotgun (WGS) entry which is preliminary data.</text>
</comment>
<organism evidence="1 2">
    <name type="scientific">Elysia marginata</name>
    <dbReference type="NCBI Taxonomy" id="1093978"/>
    <lineage>
        <taxon>Eukaryota</taxon>
        <taxon>Metazoa</taxon>
        <taxon>Spiralia</taxon>
        <taxon>Lophotrochozoa</taxon>
        <taxon>Mollusca</taxon>
        <taxon>Gastropoda</taxon>
        <taxon>Heterobranchia</taxon>
        <taxon>Euthyneura</taxon>
        <taxon>Panpulmonata</taxon>
        <taxon>Sacoglossa</taxon>
        <taxon>Placobranchoidea</taxon>
        <taxon>Plakobranchidae</taxon>
        <taxon>Elysia</taxon>
    </lineage>
</organism>
<keyword evidence="2" id="KW-1185">Reference proteome</keyword>
<sequence length="173" mass="18294">MISVGNSYYYCVLETLAKSCQIQHKTVLGSLAALLVLLGSACLTPASSSETRAKRSIWSDLVKVIANNTNAKPAANGEEIQTHDINNMGKDFAQLPTGGVKDIAEDTIDTSKKKVIGSVESVANDVIEKGVNLTEAVVVGAKDAAQDTIKETEKVVNKSGASSKTVWRMLGTP</sequence>
<accession>A0AAV4GVH5</accession>
<proteinExistence type="predicted"/>
<dbReference type="EMBL" id="BMAT01005220">
    <property type="protein sequence ID" value="GFR89291.1"/>
    <property type="molecule type" value="Genomic_DNA"/>
</dbReference>
<dbReference type="Proteomes" id="UP000762676">
    <property type="component" value="Unassembled WGS sequence"/>
</dbReference>